<reference evidence="2" key="1">
    <citation type="submission" date="2023-06" db="EMBL/GenBank/DDBJ databases">
        <title>Conoideocrella luteorostrata (Hypocreales: Clavicipitaceae), a potential biocontrol fungus for elongate hemlock scale in United States Christmas tree production areas.</title>
        <authorList>
            <person name="Barrett H."/>
            <person name="Lovett B."/>
            <person name="Macias A.M."/>
            <person name="Stajich J.E."/>
            <person name="Kasson M.T."/>
        </authorList>
    </citation>
    <scope>NUCLEOTIDE SEQUENCE</scope>
    <source>
        <strain evidence="2">ARSEF 14590</strain>
    </source>
</reference>
<gene>
    <name evidence="2" type="ORF">QQS21_006748</name>
</gene>
<dbReference type="PROSITE" id="PS51186">
    <property type="entry name" value="GNAT"/>
    <property type="match status" value="1"/>
</dbReference>
<dbReference type="Proteomes" id="UP001251528">
    <property type="component" value="Unassembled WGS sequence"/>
</dbReference>
<dbReference type="Gene3D" id="3.40.630.30">
    <property type="match status" value="1"/>
</dbReference>
<dbReference type="PANTHER" id="PTHR42791:SF17">
    <property type="entry name" value="ACETYLTRANSFERASE, GNAT FAMILY FAMILY (AFU_ORTHOLOGUE AFUA_8G05690)"/>
    <property type="match status" value="1"/>
</dbReference>
<name>A0AAJ0CLZ1_9HYPO</name>
<comment type="caution">
    <text evidence="2">The sequence shown here is derived from an EMBL/GenBank/DDBJ whole genome shotgun (WGS) entry which is preliminary data.</text>
</comment>
<dbReference type="InterPro" id="IPR052523">
    <property type="entry name" value="Trichothecene_AcTrans"/>
</dbReference>
<dbReference type="CDD" id="cd04301">
    <property type="entry name" value="NAT_SF"/>
    <property type="match status" value="1"/>
</dbReference>
<dbReference type="InterPro" id="IPR016181">
    <property type="entry name" value="Acyl_CoA_acyltransferase"/>
</dbReference>
<dbReference type="AlphaFoldDB" id="A0AAJ0CLZ1"/>
<proteinExistence type="predicted"/>
<dbReference type="EMBL" id="JASWJB010000129">
    <property type="protein sequence ID" value="KAK2595520.1"/>
    <property type="molecule type" value="Genomic_DNA"/>
</dbReference>
<organism evidence="2 3">
    <name type="scientific">Conoideocrella luteorostrata</name>
    <dbReference type="NCBI Taxonomy" id="1105319"/>
    <lineage>
        <taxon>Eukaryota</taxon>
        <taxon>Fungi</taxon>
        <taxon>Dikarya</taxon>
        <taxon>Ascomycota</taxon>
        <taxon>Pezizomycotina</taxon>
        <taxon>Sordariomycetes</taxon>
        <taxon>Hypocreomycetidae</taxon>
        <taxon>Hypocreales</taxon>
        <taxon>Clavicipitaceae</taxon>
        <taxon>Conoideocrella</taxon>
    </lineage>
</organism>
<evidence type="ECO:0000313" key="2">
    <source>
        <dbReference type="EMBL" id="KAK2595520.1"/>
    </source>
</evidence>
<dbReference type="Pfam" id="PF13673">
    <property type="entry name" value="Acetyltransf_10"/>
    <property type="match status" value="1"/>
</dbReference>
<dbReference type="SUPFAM" id="SSF55729">
    <property type="entry name" value="Acyl-CoA N-acyltransferases (Nat)"/>
    <property type="match status" value="1"/>
</dbReference>
<dbReference type="GO" id="GO:0016747">
    <property type="term" value="F:acyltransferase activity, transferring groups other than amino-acyl groups"/>
    <property type="evidence" value="ECO:0007669"/>
    <property type="project" value="InterPro"/>
</dbReference>
<evidence type="ECO:0000259" key="1">
    <source>
        <dbReference type="PROSITE" id="PS51186"/>
    </source>
</evidence>
<feature type="domain" description="N-acetyltransferase" evidence="1">
    <location>
        <begin position="33"/>
        <end position="211"/>
    </location>
</feature>
<keyword evidence="3" id="KW-1185">Reference proteome</keyword>
<evidence type="ECO:0000313" key="3">
    <source>
        <dbReference type="Proteomes" id="UP001251528"/>
    </source>
</evidence>
<sequence>MHVTVVNVGDAEQLVRKVDFPAMQDGPLFRVMFPNKTITEEEQDEIINWYCDGLKEAIDRPEEHFLQIRDAKGSPLGFCGWTVVDHAEGESVRYERRLGRKNNRHPTPKALDLPSWTSISNDLRMERRQRSGGLSRFCRLTFLSVCPEHQRKGLGSELLRSACQEIDKLGLCAFVMASPSGVGLYGKFGFEAVGKVESPRGVLTSMIRSPSSDSIRNDK</sequence>
<accession>A0AAJ0CLZ1</accession>
<dbReference type="PANTHER" id="PTHR42791">
    <property type="entry name" value="GNAT FAMILY ACETYLTRANSFERASE"/>
    <property type="match status" value="1"/>
</dbReference>
<protein>
    <recommendedName>
        <fullName evidence="1">N-acetyltransferase domain-containing protein</fullName>
    </recommendedName>
</protein>
<dbReference type="InterPro" id="IPR000182">
    <property type="entry name" value="GNAT_dom"/>
</dbReference>